<reference evidence="5" key="1">
    <citation type="submission" date="2021-07" db="EMBL/GenBank/DDBJ databases">
        <title>Complete genome sequencing of a Clostridium isolate.</title>
        <authorList>
            <person name="Ueki A."/>
            <person name="Tonouchi A."/>
        </authorList>
    </citation>
    <scope>NUCLEOTIDE SEQUENCE [LARGE SCALE GENOMIC DNA]</scope>
    <source>
        <strain evidence="5">C5S11</strain>
    </source>
</reference>
<dbReference type="Pfam" id="PF12733">
    <property type="entry name" value="Cadherin-like"/>
    <property type="match status" value="3"/>
</dbReference>
<feature type="repeat" description="Cell wall-binding" evidence="2">
    <location>
        <begin position="598"/>
        <end position="617"/>
    </location>
</feature>
<feature type="domain" description="Cadherin-like beta-sandwich-like" evidence="3">
    <location>
        <begin position="367"/>
        <end position="452"/>
    </location>
</feature>
<evidence type="ECO:0000256" key="2">
    <source>
        <dbReference type="PROSITE-ProRule" id="PRU00591"/>
    </source>
</evidence>
<dbReference type="EMBL" id="AP024849">
    <property type="protein sequence ID" value="BCZ48986.1"/>
    <property type="molecule type" value="Genomic_DNA"/>
</dbReference>
<dbReference type="InterPro" id="IPR025883">
    <property type="entry name" value="Cadherin-like_domain"/>
</dbReference>
<evidence type="ECO:0000313" key="4">
    <source>
        <dbReference type="EMBL" id="BCZ48986.1"/>
    </source>
</evidence>
<accession>A0ABN6J4V7</accession>
<feature type="repeat" description="Cell wall-binding" evidence="2">
    <location>
        <begin position="679"/>
        <end position="698"/>
    </location>
</feature>
<evidence type="ECO:0000256" key="1">
    <source>
        <dbReference type="ARBA" id="ARBA00022737"/>
    </source>
</evidence>
<sequence>MEKKFTMKKIISYLLIFTVMLGLVQSGNTHIAKADAITTSLDRTFIDQVTLKANNSTLLVDQRRSDDVYLCEYIDTGTKSFTITGNSDYKVTNVMTYKATNVTLPTDMTPFVDTSTSTYQFTGIKDYSDFYFKITVQKGSDTSTLKTFVVLMKFDTESLFKFDNIRLTYTDSQNSITTPTIPYAGMGTDGYYRHSVEDNINEVKVELLVGSDVLSSGVTINGSSNNTVKLVGGDNLITIKITTNNASKQYSLIITKKGQPLLQALVPSAGTLAPAFDANTFDYTITVPTTQETIAFTPTSVDNSSTIIVGKSTVISGKKSGEIKISEGTNKIPIKVTTKEGLFQTYTVTVVRTEKFRSAKLSGLTLSSGTLNPAFNKDISDYTAIVENTVSSITVTAIAEDPASTIKINDIKIPSGAASGYINLNEGGNLISVTVTDTNGSTNTYTIRVTRRYSKENVNLSSLSVSDGTMTPRFDPEMYLYTVKIAKNIERVRVKFASQNDKAKIKINGKEYATGQESDYINLNVGANLITVEVKAEDGKTTTTYKISIIRGDLEAKNQWVPIAGNWTFYNGVGLQIKNQWVKWDNQWYFLDINGYRKDGWLLESGNWYYLNKDGIMQTGWFYDRGYWYYLQGNGPMNVNTWASYDGKWYLFNELGEVQTGWTFNGGRWYYMDEHGAQQKGWITYDKNKYYLNDDGTMKNGWFYSGKSWSYLGEGGKMVRGWQTIDGKRYYFDANGIMKTGMMFLDGQWINLNNA</sequence>
<dbReference type="Gene3D" id="2.10.270.10">
    <property type="entry name" value="Cholin Binding"/>
    <property type="match status" value="2"/>
</dbReference>
<dbReference type="Pfam" id="PF19127">
    <property type="entry name" value="Choline_bind_3"/>
    <property type="match status" value="2"/>
</dbReference>
<dbReference type="PROSITE" id="PS51170">
    <property type="entry name" value="CW"/>
    <property type="match status" value="4"/>
</dbReference>
<keyword evidence="1" id="KW-0677">Repeat</keyword>
<dbReference type="SUPFAM" id="SSF69360">
    <property type="entry name" value="Cell wall binding repeat"/>
    <property type="match status" value="1"/>
</dbReference>
<protein>
    <recommendedName>
        <fullName evidence="3">Cadherin-like beta-sandwich-like domain-containing protein</fullName>
    </recommendedName>
</protein>
<gene>
    <name evidence="4" type="ORF">psyc5s11_50530</name>
</gene>
<name>A0ABN6J4V7_9CLOT</name>
<keyword evidence="5" id="KW-1185">Reference proteome</keyword>
<dbReference type="InterPro" id="IPR018337">
    <property type="entry name" value="Cell_wall/Cho-bd_repeat"/>
</dbReference>
<dbReference type="Proteomes" id="UP000824633">
    <property type="component" value="Chromosome"/>
</dbReference>
<evidence type="ECO:0000313" key="5">
    <source>
        <dbReference type="Proteomes" id="UP000824633"/>
    </source>
</evidence>
<dbReference type="Gene3D" id="2.10.270.20">
    <property type="match status" value="1"/>
</dbReference>
<dbReference type="Pfam" id="PF01473">
    <property type="entry name" value="Choline_bind_1"/>
    <property type="match status" value="2"/>
</dbReference>
<feature type="repeat" description="Cell wall-binding" evidence="2">
    <location>
        <begin position="618"/>
        <end position="637"/>
    </location>
</feature>
<feature type="domain" description="Cadherin-like beta-sandwich-like" evidence="3">
    <location>
        <begin position="460"/>
        <end position="551"/>
    </location>
</feature>
<evidence type="ECO:0000259" key="3">
    <source>
        <dbReference type="Pfam" id="PF12733"/>
    </source>
</evidence>
<feature type="repeat" description="Cell wall-binding" evidence="2">
    <location>
        <begin position="719"/>
        <end position="738"/>
    </location>
</feature>
<proteinExistence type="predicted"/>
<organism evidence="4 5">
    <name type="scientific">Clostridium gelidum</name>
    <dbReference type="NCBI Taxonomy" id="704125"/>
    <lineage>
        <taxon>Bacteria</taxon>
        <taxon>Bacillati</taxon>
        <taxon>Bacillota</taxon>
        <taxon>Clostridia</taxon>
        <taxon>Eubacteriales</taxon>
        <taxon>Clostridiaceae</taxon>
        <taxon>Clostridium</taxon>
    </lineage>
</organism>
<dbReference type="RefSeq" id="WP_224035206.1">
    <property type="nucleotide sequence ID" value="NZ_AP024849.1"/>
</dbReference>
<feature type="domain" description="Cadherin-like beta-sandwich-like" evidence="3">
    <location>
        <begin position="271"/>
        <end position="352"/>
    </location>
</feature>